<evidence type="ECO:0000313" key="4">
    <source>
        <dbReference type="EMBL" id="NYJ73711.1"/>
    </source>
</evidence>
<keyword evidence="5" id="KW-1185">Reference proteome</keyword>
<dbReference type="PANTHER" id="PTHR30383">
    <property type="entry name" value="THIOESTERASE 1/PROTEASE 1/LYSOPHOSPHOLIPASE L1"/>
    <property type="match status" value="1"/>
</dbReference>
<dbReference type="Gene3D" id="3.40.50.1110">
    <property type="entry name" value="SGNH hydrolase"/>
    <property type="match status" value="1"/>
</dbReference>
<feature type="region of interest" description="Disordered" evidence="1">
    <location>
        <begin position="300"/>
        <end position="363"/>
    </location>
</feature>
<proteinExistence type="predicted"/>
<feature type="transmembrane region" description="Helical" evidence="2">
    <location>
        <begin position="12"/>
        <end position="36"/>
    </location>
</feature>
<dbReference type="Proteomes" id="UP000571817">
    <property type="component" value="Unassembled WGS sequence"/>
</dbReference>
<keyword evidence="2" id="KW-0812">Transmembrane</keyword>
<organism evidence="4 5">
    <name type="scientific">Allobranchiibius huperziae</name>
    <dbReference type="NCBI Taxonomy" id="1874116"/>
    <lineage>
        <taxon>Bacteria</taxon>
        <taxon>Bacillati</taxon>
        <taxon>Actinomycetota</taxon>
        <taxon>Actinomycetes</taxon>
        <taxon>Micrococcales</taxon>
        <taxon>Dermacoccaceae</taxon>
        <taxon>Allobranchiibius</taxon>
    </lineage>
</organism>
<protein>
    <submittedName>
        <fullName evidence="4">Lysophospholipase L1-like esterase</fullName>
    </submittedName>
</protein>
<dbReference type="GO" id="GO:0004622">
    <property type="term" value="F:phosphatidylcholine lysophospholipase activity"/>
    <property type="evidence" value="ECO:0007669"/>
    <property type="project" value="TreeGrafter"/>
</dbReference>
<dbReference type="PANTHER" id="PTHR30383:SF5">
    <property type="entry name" value="SGNH HYDROLASE-TYPE ESTERASE DOMAIN-CONTAINING PROTEIN"/>
    <property type="match status" value="1"/>
</dbReference>
<dbReference type="EMBL" id="JACCFW010000001">
    <property type="protein sequence ID" value="NYJ73711.1"/>
    <property type="molecule type" value="Genomic_DNA"/>
</dbReference>
<dbReference type="AlphaFoldDB" id="A0A853DFP2"/>
<dbReference type="Pfam" id="PF13472">
    <property type="entry name" value="Lipase_GDSL_2"/>
    <property type="match status" value="1"/>
</dbReference>
<reference evidence="4 5" key="1">
    <citation type="submission" date="2020-07" db="EMBL/GenBank/DDBJ databases">
        <title>Sequencing the genomes of 1000 actinobacteria strains.</title>
        <authorList>
            <person name="Klenk H.-P."/>
        </authorList>
    </citation>
    <scope>NUCLEOTIDE SEQUENCE [LARGE SCALE GENOMIC DNA]</scope>
    <source>
        <strain evidence="4 5">DSM 29531</strain>
    </source>
</reference>
<evidence type="ECO:0000256" key="1">
    <source>
        <dbReference type="SAM" id="MobiDB-lite"/>
    </source>
</evidence>
<accession>A0A853DFP2</accession>
<keyword evidence="2" id="KW-0472">Membrane</keyword>
<comment type="caution">
    <text evidence="4">The sequence shown here is derived from an EMBL/GenBank/DDBJ whole genome shotgun (WGS) entry which is preliminary data.</text>
</comment>
<feature type="domain" description="SGNH hydrolase-type esterase" evidence="3">
    <location>
        <begin position="73"/>
        <end position="252"/>
    </location>
</feature>
<evidence type="ECO:0000259" key="3">
    <source>
        <dbReference type="Pfam" id="PF13472"/>
    </source>
</evidence>
<dbReference type="SUPFAM" id="SSF52266">
    <property type="entry name" value="SGNH hydrolase"/>
    <property type="match status" value="1"/>
</dbReference>
<feature type="compositionally biased region" description="Low complexity" evidence="1">
    <location>
        <begin position="339"/>
        <end position="349"/>
    </location>
</feature>
<gene>
    <name evidence="4" type="ORF">HNR15_000674</name>
</gene>
<name>A0A853DFP2_9MICO</name>
<dbReference type="CDD" id="cd01836">
    <property type="entry name" value="FeeA_FeeB_like"/>
    <property type="match status" value="1"/>
</dbReference>
<sequence length="363" mass="37582">MGRARRARKIAARAAYGGGIGAVGAGLVGVTGWAVLKGEAAMARRIVGHPFDGAPDDQGTYGSAPGVPLDLLVLGDSTAKGLGADLPHQTVGAINATALAAIAGRPVRLTNFAVVGAVSTDLDRQVEQALALLPHPDVCIIMVGANDVTQRMARSTSVRHLSSTVVALREAGCQVVVGTCPDLGVIEPVPQPLRLLAQRWSRDLAAAQTVGVVEHGGRTVSLGDLLGHEFRSTPQVMFSKDRFHPSAAGYARAASALLPSVLDSLGFASADTDRTPDVRRGEGISPVSVAATYAVRDPGTEVAGTEVSGDTRSRQGRWAVLLRRHRTPLPDTQDEPRAPADGPDAGSADGDLRDESSVDTADV</sequence>
<dbReference type="InterPro" id="IPR051532">
    <property type="entry name" value="Ester_Hydrolysis_Enzymes"/>
</dbReference>
<evidence type="ECO:0000256" key="2">
    <source>
        <dbReference type="SAM" id="Phobius"/>
    </source>
</evidence>
<evidence type="ECO:0000313" key="5">
    <source>
        <dbReference type="Proteomes" id="UP000571817"/>
    </source>
</evidence>
<keyword evidence="2" id="KW-1133">Transmembrane helix</keyword>
<dbReference type="InterPro" id="IPR013830">
    <property type="entry name" value="SGNH_hydro"/>
</dbReference>
<dbReference type="InterPro" id="IPR036514">
    <property type="entry name" value="SGNH_hydro_sf"/>
</dbReference>
<dbReference type="RefSeq" id="WP_179479125.1">
    <property type="nucleotide sequence ID" value="NZ_JACCFW010000001.1"/>
</dbReference>